<evidence type="ECO:0000313" key="4">
    <source>
        <dbReference type="Proteomes" id="UP000188929"/>
    </source>
</evidence>
<keyword evidence="4" id="KW-1185">Reference proteome</keyword>
<evidence type="ECO:0000313" key="3">
    <source>
        <dbReference type="EMBL" id="ONH25676.1"/>
    </source>
</evidence>
<keyword evidence="2" id="KW-0812">Transmembrane</keyword>
<evidence type="ECO:0000256" key="1">
    <source>
        <dbReference type="SAM" id="MobiDB-lite"/>
    </source>
</evidence>
<dbReference type="RefSeq" id="WP_076820208.1">
    <property type="nucleotide sequence ID" value="NZ_MOMC01000058.1"/>
</dbReference>
<evidence type="ECO:0000256" key="2">
    <source>
        <dbReference type="SAM" id="Phobius"/>
    </source>
</evidence>
<feature type="compositionally biased region" description="Polar residues" evidence="1">
    <location>
        <begin position="8"/>
        <end position="19"/>
    </location>
</feature>
<keyword evidence="2" id="KW-0472">Membrane</keyword>
<proteinExistence type="predicted"/>
<feature type="region of interest" description="Disordered" evidence="1">
    <location>
        <begin position="1"/>
        <end position="37"/>
    </location>
</feature>
<protein>
    <submittedName>
        <fullName evidence="3">Uncharacterized protein</fullName>
    </submittedName>
</protein>
<feature type="compositionally biased region" description="Low complexity" evidence="1">
    <location>
        <begin position="26"/>
        <end position="37"/>
    </location>
</feature>
<organism evidence="3 4">
    <name type="scientific">Pseudofrankia asymbiotica</name>
    <dbReference type="NCBI Taxonomy" id="1834516"/>
    <lineage>
        <taxon>Bacteria</taxon>
        <taxon>Bacillati</taxon>
        <taxon>Actinomycetota</taxon>
        <taxon>Actinomycetes</taxon>
        <taxon>Frankiales</taxon>
        <taxon>Frankiaceae</taxon>
        <taxon>Pseudofrankia</taxon>
    </lineage>
</organism>
<dbReference type="STRING" id="1834516.BL253_27130"/>
<sequence>MSTDETETSPGSRPSSTAATGPRSKPIAAPVSRPAPVAPVASQRWFGAPRYLVLCLLGIAMLGSLGGWIAMVLMDKEVPDGFPVVIGTVIGGLVGIAATDRSS</sequence>
<accession>A0A1V2I4D3</accession>
<dbReference type="Proteomes" id="UP000188929">
    <property type="component" value="Unassembled WGS sequence"/>
</dbReference>
<dbReference type="AlphaFoldDB" id="A0A1V2I4D3"/>
<reference evidence="4" key="1">
    <citation type="submission" date="2016-10" db="EMBL/GenBank/DDBJ databases">
        <title>Frankia sp. NRRL B-16386 Genome sequencing.</title>
        <authorList>
            <person name="Ghodhbane-Gtari F."/>
            <person name="Swanson E."/>
            <person name="Gueddou A."/>
            <person name="Hezbri K."/>
            <person name="Ktari K."/>
            <person name="Nouioui I."/>
            <person name="Morris K."/>
            <person name="Simpson S."/>
            <person name="Abebe-Akele F."/>
            <person name="Thomas K."/>
            <person name="Gtari M."/>
            <person name="Tisa L.S."/>
        </authorList>
    </citation>
    <scope>NUCLEOTIDE SEQUENCE [LARGE SCALE GENOMIC DNA]</scope>
    <source>
        <strain evidence="4">NRRL B-16386</strain>
    </source>
</reference>
<feature type="transmembrane region" description="Helical" evidence="2">
    <location>
        <begin position="82"/>
        <end position="99"/>
    </location>
</feature>
<keyword evidence="2" id="KW-1133">Transmembrane helix</keyword>
<comment type="caution">
    <text evidence="3">The sequence shown here is derived from an EMBL/GenBank/DDBJ whole genome shotgun (WGS) entry which is preliminary data.</text>
</comment>
<gene>
    <name evidence="3" type="ORF">BL253_27130</name>
</gene>
<dbReference type="EMBL" id="MOMC01000058">
    <property type="protein sequence ID" value="ONH25676.1"/>
    <property type="molecule type" value="Genomic_DNA"/>
</dbReference>
<feature type="transmembrane region" description="Helical" evidence="2">
    <location>
        <begin position="51"/>
        <end position="70"/>
    </location>
</feature>
<dbReference type="OrthoDB" id="3214974at2"/>
<name>A0A1V2I4D3_9ACTN</name>